<feature type="region of interest" description="Disordered" evidence="1">
    <location>
        <begin position="19"/>
        <end position="39"/>
    </location>
</feature>
<name>A0A5S6R410_TRIMR</name>
<organism evidence="2 3">
    <name type="scientific">Trichuris muris</name>
    <name type="common">Mouse whipworm</name>
    <dbReference type="NCBI Taxonomy" id="70415"/>
    <lineage>
        <taxon>Eukaryota</taxon>
        <taxon>Metazoa</taxon>
        <taxon>Ecdysozoa</taxon>
        <taxon>Nematoda</taxon>
        <taxon>Enoplea</taxon>
        <taxon>Dorylaimia</taxon>
        <taxon>Trichinellida</taxon>
        <taxon>Trichuridae</taxon>
        <taxon>Trichuris</taxon>
    </lineage>
</organism>
<keyword evidence="2" id="KW-1185">Reference proteome</keyword>
<evidence type="ECO:0000256" key="1">
    <source>
        <dbReference type="SAM" id="MobiDB-lite"/>
    </source>
</evidence>
<proteinExistence type="predicted"/>
<evidence type="ECO:0000313" key="3">
    <source>
        <dbReference type="WBParaSite" id="TMUE_3000014049.1"/>
    </source>
</evidence>
<dbReference type="WBParaSite" id="TMUE_3000014049.1">
    <property type="protein sequence ID" value="TMUE_3000014049.1"/>
    <property type="gene ID" value="WBGene00291037"/>
</dbReference>
<feature type="compositionally biased region" description="Basic and acidic residues" evidence="1">
    <location>
        <begin position="107"/>
        <end position="130"/>
    </location>
</feature>
<dbReference type="Proteomes" id="UP000046395">
    <property type="component" value="Unassembled WGS sequence"/>
</dbReference>
<dbReference type="AlphaFoldDB" id="A0A5S6R410"/>
<evidence type="ECO:0000313" key="2">
    <source>
        <dbReference type="Proteomes" id="UP000046395"/>
    </source>
</evidence>
<feature type="region of interest" description="Disordered" evidence="1">
    <location>
        <begin position="103"/>
        <end position="176"/>
    </location>
</feature>
<protein>
    <submittedName>
        <fullName evidence="3">Uncharacterized protein</fullName>
    </submittedName>
</protein>
<reference evidence="3" key="1">
    <citation type="submission" date="2019-12" db="UniProtKB">
        <authorList>
            <consortium name="WormBaseParasite"/>
        </authorList>
    </citation>
    <scope>IDENTIFICATION</scope>
</reference>
<sequence length="176" mass="20201">MRKESYYLIWQNTFAGPVSRKRRKHGRPVDGNRKAPGGRINQRRVNMEMKMAYTVESAGLQPFKRWFGLAAPSGTMINLSTPRRGEAGDWLLRLRTLQRLRSMPDSQDVRERQATTDFGLREHGSTDRRQRAARRQRVGLRSRKEEWTKQGKEYSLGNPTIQDARGGACASNVDTP</sequence>
<accession>A0A5S6R410</accession>
<feature type="compositionally biased region" description="Basic and acidic residues" evidence="1">
    <location>
        <begin position="142"/>
        <end position="152"/>
    </location>
</feature>
<feature type="compositionally biased region" description="Basic residues" evidence="1">
    <location>
        <begin position="131"/>
        <end position="141"/>
    </location>
</feature>